<protein>
    <recommendedName>
        <fullName evidence="3">RNA helicase</fullName>
        <ecNumber evidence="3">3.6.4.13</ecNumber>
    </recommendedName>
</protein>
<evidence type="ECO:0000256" key="13">
    <source>
        <dbReference type="ARBA" id="ARBA00023098"/>
    </source>
</evidence>
<dbReference type="GO" id="GO:0030301">
    <property type="term" value="P:cholesterol transport"/>
    <property type="evidence" value="ECO:0007669"/>
    <property type="project" value="UniProtKB-ARBA"/>
</dbReference>
<feature type="transmembrane region" description="Helical" evidence="22">
    <location>
        <begin position="1730"/>
        <end position="1750"/>
    </location>
</feature>
<feature type="transmembrane region" description="Helical" evidence="22">
    <location>
        <begin position="1215"/>
        <end position="1237"/>
    </location>
</feature>
<dbReference type="GO" id="GO:0042632">
    <property type="term" value="P:cholesterol homeostasis"/>
    <property type="evidence" value="ECO:0007669"/>
    <property type="project" value="TreeGrafter"/>
</dbReference>
<dbReference type="EMBL" id="SWJQ01001075">
    <property type="protein sequence ID" value="TRZ09411.1"/>
    <property type="molecule type" value="Genomic_DNA"/>
</dbReference>
<dbReference type="InterPro" id="IPR032190">
    <property type="entry name" value="NPC1_N"/>
</dbReference>
<keyword evidence="4" id="KW-0813">Transport</keyword>
<feature type="transmembrane region" description="Helical" evidence="22">
    <location>
        <begin position="1756"/>
        <end position="1780"/>
    </location>
</feature>
<dbReference type="Gene3D" id="1.20.1640.10">
    <property type="entry name" value="Multidrug efflux transporter AcrB transmembrane domain"/>
    <property type="match status" value="2"/>
</dbReference>
<evidence type="ECO:0000259" key="26">
    <source>
        <dbReference type="PROSITE" id="PS51195"/>
    </source>
</evidence>
<keyword evidence="5" id="KW-0153">Cholesterol metabolism</keyword>
<evidence type="ECO:0000256" key="10">
    <source>
        <dbReference type="ARBA" id="ARBA00022806"/>
    </source>
</evidence>
<dbReference type="Pfam" id="PF16414">
    <property type="entry name" value="NPC1_N"/>
    <property type="match status" value="1"/>
</dbReference>
<keyword evidence="15" id="KW-1015">Disulfide bond</keyword>
<keyword evidence="7" id="KW-0732">Signal</keyword>
<evidence type="ECO:0000256" key="14">
    <source>
        <dbReference type="ARBA" id="ARBA00023136"/>
    </source>
</evidence>
<feature type="region of interest" description="Disordered" evidence="21">
    <location>
        <begin position="1789"/>
        <end position="1833"/>
    </location>
</feature>
<dbReference type="InterPro" id="IPR001650">
    <property type="entry name" value="Helicase_C-like"/>
</dbReference>
<dbReference type="NCBIfam" id="TIGR00917">
    <property type="entry name" value="2A060601"/>
    <property type="match status" value="1"/>
</dbReference>
<feature type="compositionally biased region" description="Basic and acidic residues" evidence="21">
    <location>
        <begin position="1810"/>
        <end position="1833"/>
    </location>
</feature>
<dbReference type="GO" id="GO:0008203">
    <property type="term" value="P:cholesterol metabolic process"/>
    <property type="evidence" value="ECO:0007669"/>
    <property type="project" value="UniProtKB-KW"/>
</dbReference>
<dbReference type="GO" id="GO:0012505">
    <property type="term" value="C:endomembrane system"/>
    <property type="evidence" value="ECO:0007669"/>
    <property type="project" value="UniProtKB-SubCell"/>
</dbReference>
<evidence type="ECO:0000256" key="3">
    <source>
        <dbReference type="ARBA" id="ARBA00012552"/>
    </source>
</evidence>
<dbReference type="CDD" id="cd18787">
    <property type="entry name" value="SF2_C_DEAD"/>
    <property type="match status" value="1"/>
</dbReference>
<dbReference type="InterPro" id="IPR000731">
    <property type="entry name" value="SSD"/>
</dbReference>
<evidence type="ECO:0000256" key="20">
    <source>
        <dbReference type="PROSITE-ProRule" id="PRU00552"/>
    </source>
</evidence>
<dbReference type="GO" id="GO:0003724">
    <property type="term" value="F:RNA helicase activity"/>
    <property type="evidence" value="ECO:0007669"/>
    <property type="project" value="UniProtKB-EC"/>
</dbReference>
<evidence type="ECO:0000256" key="9">
    <source>
        <dbReference type="ARBA" id="ARBA00022801"/>
    </source>
</evidence>
<dbReference type="Pfam" id="PF00271">
    <property type="entry name" value="Helicase_C"/>
    <property type="match status" value="1"/>
</dbReference>
<dbReference type="PANTHER" id="PTHR45727:SF3">
    <property type="entry name" value="NPC1-LIKE INTRACELLULAR CHOLESTEROL TRANSPORTER 1"/>
    <property type="match status" value="1"/>
</dbReference>
<keyword evidence="28" id="KW-1185">Reference proteome</keyword>
<keyword evidence="18" id="KW-0753">Steroid metabolism</keyword>
<dbReference type="InterPro" id="IPR053958">
    <property type="entry name" value="HMGCR/SNAP/NPC1-like_SSD"/>
</dbReference>
<dbReference type="OrthoDB" id="6510177at2759"/>
<dbReference type="InterPro" id="IPR014014">
    <property type="entry name" value="RNA_helicase_DEAD_Q_motif"/>
</dbReference>
<feature type="transmembrane region" description="Helical" evidence="22">
    <location>
        <begin position="1152"/>
        <end position="1173"/>
    </location>
</feature>
<feature type="domain" description="Helicase C-terminal" evidence="25">
    <location>
        <begin position="231"/>
        <end position="440"/>
    </location>
</feature>
<feature type="region of interest" description="Disordered" evidence="21">
    <location>
        <begin position="520"/>
        <end position="546"/>
    </location>
</feature>
<dbReference type="PANTHER" id="PTHR45727">
    <property type="entry name" value="NPC INTRACELLULAR CHOLESTEROL TRANSPORTER 1"/>
    <property type="match status" value="1"/>
</dbReference>
<keyword evidence="11" id="KW-0067">ATP-binding</keyword>
<keyword evidence="6 22" id="KW-0812">Transmembrane</keyword>
<dbReference type="InterPro" id="IPR053956">
    <property type="entry name" value="NPC1_MLD"/>
</dbReference>
<evidence type="ECO:0000256" key="8">
    <source>
        <dbReference type="ARBA" id="ARBA00022741"/>
    </source>
</evidence>
<feature type="transmembrane region" description="Helical" evidence="22">
    <location>
        <begin position="1685"/>
        <end position="1709"/>
    </location>
</feature>
<comment type="caution">
    <text evidence="27">The sequence shown here is derived from an EMBL/GenBank/DDBJ whole genome shotgun (WGS) entry which is preliminary data.</text>
</comment>
<evidence type="ECO:0000256" key="19">
    <source>
        <dbReference type="ARBA" id="ARBA00034049"/>
    </source>
</evidence>
<dbReference type="GO" id="GO:0003676">
    <property type="term" value="F:nucleic acid binding"/>
    <property type="evidence" value="ECO:0007669"/>
    <property type="project" value="InterPro"/>
</dbReference>
<evidence type="ECO:0000259" key="25">
    <source>
        <dbReference type="PROSITE" id="PS51194"/>
    </source>
</evidence>
<dbReference type="CDD" id="cd17961">
    <property type="entry name" value="DEADc_DDX56"/>
    <property type="match status" value="1"/>
</dbReference>
<feature type="short sequence motif" description="Q motif" evidence="20">
    <location>
        <begin position="8"/>
        <end position="36"/>
    </location>
</feature>
<name>A0A8K1G0E7_9PASS</name>
<keyword evidence="10" id="KW-0347">Helicase</keyword>
<keyword evidence="9" id="KW-0378">Hydrolase</keyword>
<evidence type="ECO:0000256" key="7">
    <source>
        <dbReference type="ARBA" id="ARBA00022729"/>
    </source>
</evidence>
<dbReference type="PROSITE" id="PS50156">
    <property type="entry name" value="SSD"/>
    <property type="match status" value="1"/>
</dbReference>
<dbReference type="PROSITE" id="PS51195">
    <property type="entry name" value="Q_MOTIF"/>
    <property type="match status" value="1"/>
</dbReference>
<evidence type="ECO:0000313" key="28">
    <source>
        <dbReference type="Proteomes" id="UP000796761"/>
    </source>
</evidence>
<evidence type="ECO:0000256" key="1">
    <source>
        <dbReference type="ARBA" id="ARBA00004127"/>
    </source>
</evidence>
<feature type="domain" description="SSD" evidence="23">
    <location>
        <begin position="1151"/>
        <end position="1316"/>
    </location>
</feature>
<dbReference type="SMART" id="SM00487">
    <property type="entry name" value="DEXDc"/>
    <property type="match status" value="1"/>
</dbReference>
<dbReference type="GO" id="GO:0015485">
    <property type="term" value="F:cholesterol binding"/>
    <property type="evidence" value="ECO:0007669"/>
    <property type="project" value="TreeGrafter"/>
</dbReference>
<evidence type="ECO:0000256" key="5">
    <source>
        <dbReference type="ARBA" id="ARBA00022548"/>
    </source>
</evidence>
<gene>
    <name evidence="27" type="ORF">HGM15179_017697</name>
</gene>
<feature type="domain" description="Helicase ATP-binding" evidence="24">
    <location>
        <begin position="39"/>
        <end position="219"/>
    </location>
</feature>
<feature type="transmembrane region" description="Helical" evidence="22">
    <location>
        <begin position="1291"/>
        <end position="1316"/>
    </location>
</feature>
<evidence type="ECO:0000256" key="21">
    <source>
        <dbReference type="SAM" id="MobiDB-lite"/>
    </source>
</evidence>
<dbReference type="Pfam" id="PF00270">
    <property type="entry name" value="DEAD"/>
    <property type="match status" value="1"/>
</dbReference>
<organism evidence="27 28">
    <name type="scientific">Zosterops borbonicus</name>
    <dbReference type="NCBI Taxonomy" id="364589"/>
    <lineage>
        <taxon>Eukaryota</taxon>
        <taxon>Metazoa</taxon>
        <taxon>Chordata</taxon>
        <taxon>Craniata</taxon>
        <taxon>Vertebrata</taxon>
        <taxon>Euteleostomi</taxon>
        <taxon>Archelosauria</taxon>
        <taxon>Archosauria</taxon>
        <taxon>Dinosauria</taxon>
        <taxon>Saurischia</taxon>
        <taxon>Theropoda</taxon>
        <taxon>Coelurosauria</taxon>
        <taxon>Aves</taxon>
        <taxon>Neognathae</taxon>
        <taxon>Neoaves</taxon>
        <taxon>Telluraves</taxon>
        <taxon>Australaves</taxon>
        <taxon>Passeriformes</taxon>
        <taxon>Sylvioidea</taxon>
        <taxon>Zosteropidae</taxon>
        <taxon>Zosterops</taxon>
    </lineage>
</organism>
<evidence type="ECO:0000259" key="24">
    <source>
        <dbReference type="PROSITE" id="PS51192"/>
    </source>
</evidence>
<evidence type="ECO:0000256" key="17">
    <source>
        <dbReference type="ARBA" id="ARBA00023180"/>
    </source>
</evidence>
<evidence type="ECO:0000256" key="12">
    <source>
        <dbReference type="ARBA" id="ARBA00022989"/>
    </source>
</evidence>
<dbReference type="Proteomes" id="UP000796761">
    <property type="component" value="Unassembled WGS sequence"/>
</dbReference>
<evidence type="ECO:0000256" key="22">
    <source>
        <dbReference type="SAM" id="Phobius"/>
    </source>
</evidence>
<dbReference type="GO" id="GO:0005886">
    <property type="term" value="C:plasma membrane"/>
    <property type="evidence" value="ECO:0007669"/>
    <property type="project" value="TreeGrafter"/>
</dbReference>
<evidence type="ECO:0000259" key="23">
    <source>
        <dbReference type="PROSITE" id="PS50156"/>
    </source>
</evidence>
<feature type="region of interest" description="Disordered" evidence="21">
    <location>
        <begin position="320"/>
        <end position="360"/>
    </location>
</feature>
<keyword evidence="13" id="KW-0443">Lipid metabolism</keyword>
<dbReference type="Gene3D" id="3.40.50.300">
    <property type="entry name" value="P-loop containing nucleotide triphosphate hydrolases"/>
    <property type="match status" value="2"/>
</dbReference>
<accession>A0A8K1G0E7</accession>
<keyword evidence="12 22" id="KW-1133">Transmembrane helix</keyword>
<evidence type="ECO:0000256" key="6">
    <source>
        <dbReference type="ARBA" id="ARBA00022692"/>
    </source>
</evidence>
<feature type="transmembrane region" description="Helical" evidence="22">
    <location>
        <begin position="872"/>
        <end position="892"/>
    </location>
</feature>
<feature type="transmembrane region" description="Helical" evidence="22">
    <location>
        <begin position="1657"/>
        <end position="1679"/>
    </location>
</feature>
<evidence type="ECO:0000256" key="18">
    <source>
        <dbReference type="ARBA" id="ARBA00023221"/>
    </source>
</evidence>
<feature type="transmembrane region" description="Helical" evidence="22">
    <location>
        <begin position="1258"/>
        <end position="1285"/>
    </location>
</feature>
<evidence type="ECO:0000313" key="27">
    <source>
        <dbReference type="EMBL" id="TRZ09411.1"/>
    </source>
</evidence>
<comment type="subcellular location">
    <subcellularLocation>
        <location evidence="1">Endomembrane system</location>
        <topology evidence="1">Multi-pass membrane protein</topology>
    </subcellularLocation>
</comment>
<dbReference type="GO" id="GO:0005524">
    <property type="term" value="F:ATP binding"/>
    <property type="evidence" value="ECO:0007669"/>
    <property type="project" value="UniProtKB-KW"/>
</dbReference>
<feature type="transmembrane region" description="Helical" evidence="22">
    <location>
        <begin position="1363"/>
        <end position="1384"/>
    </location>
</feature>
<dbReference type="GO" id="GO:0016787">
    <property type="term" value="F:hydrolase activity"/>
    <property type="evidence" value="ECO:0007669"/>
    <property type="project" value="UniProtKB-KW"/>
</dbReference>
<evidence type="ECO:0000256" key="11">
    <source>
        <dbReference type="ARBA" id="ARBA00022840"/>
    </source>
</evidence>
<dbReference type="SMART" id="SM00490">
    <property type="entry name" value="HELICc"/>
    <property type="match status" value="1"/>
</dbReference>
<feature type="transmembrane region" description="Helical" evidence="22">
    <location>
        <begin position="1631"/>
        <end position="1650"/>
    </location>
</feature>
<dbReference type="InterPro" id="IPR004765">
    <property type="entry name" value="NPC1-like"/>
</dbReference>
<evidence type="ECO:0000256" key="4">
    <source>
        <dbReference type="ARBA" id="ARBA00022448"/>
    </source>
</evidence>
<keyword evidence="17" id="KW-0325">Glycoprotein</keyword>
<keyword evidence="14 22" id="KW-0472">Membrane</keyword>
<feature type="transmembrane region" description="Helical" evidence="22">
    <location>
        <begin position="806"/>
        <end position="828"/>
    </location>
</feature>
<dbReference type="FunFam" id="1.20.1640.10:FF:000008">
    <property type="entry name" value="NPC intracellular cholesterol transporter 1"/>
    <property type="match status" value="1"/>
</dbReference>
<dbReference type="Pfam" id="PF22314">
    <property type="entry name" value="NPC1_MLD"/>
    <property type="match status" value="1"/>
</dbReference>
<dbReference type="GO" id="GO:0030299">
    <property type="term" value="P:intestinal cholesterol absorption"/>
    <property type="evidence" value="ECO:0007669"/>
    <property type="project" value="TreeGrafter"/>
</dbReference>
<dbReference type="EC" id="3.6.4.13" evidence="3"/>
<dbReference type="GO" id="GO:0005319">
    <property type="term" value="F:lipid transporter activity"/>
    <property type="evidence" value="ECO:0007669"/>
    <property type="project" value="InterPro"/>
</dbReference>
<dbReference type="InterPro" id="IPR011545">
    <property type="entry name" value="DEAD/DEAH_box_helicase_dom"/>
</dbReference>
<evidence type="ECO:0000256" key="2">
    <source>
        <dbReference type="ARBA" id="ARBA00005585"/>
    </source>
</evidence>
<dbReference type="PROSITE" id="PS51194">
    <property type="entry name" value="HELICASE_CTER"/>
    <property type="match status" value="1"/>
</dbReference>
<dbReference type="Pfam" id="PF12349">
    <property type="entry name" value="Sterol-sensing"/>
    <property type="match status" value="1"/>
</dbReference>
<feature type="domain" description="DEAD-box RNA helicase Q" evidence="26">
    <location>
        <begin position="8"/>
        <end position="36"/>
    </location>
</feature>
<comment type="similarity">
    <text evidence="2">Belongs to the patched family.</text>
</comment>
<keyword evidence="8" id="KW-0547">Nucleotide-binding</keyword>
<feature type="transmembrane region" description="Helical" evidence="22">
    <location>
        <begin position="1185"/>
        <end position="1209"/>
    </location>
</feature>
<dbReference type="PROSITE" id="PS51192">
    <property type="entry name" value="HELICASE_ATP_BIND_1"/>
    <property type="match status" value="1"/>
</dbReference>
<sequence>MAAEMEAKGFEHMGLDGRLLRAVAELGWSVPTAIQAQAIPLALEGRDLLARARTGSGKTGAYGLPLLHKLLGVKEASPAVPQAVRALVLVPSAELARQVCHTLRSLAAFCSRQLRVAELCGHSDIADQRPVLMERPDVVVGTPGRVLAHVAGHSLTLRPWLEVLVLDEADLLLSFGCGDDIRALLCHLPKIYQAVLVSATLNPELEALQELVLHNPVHVLPPEPRLPGHAQLQQLQVRCSTEEDKFLLLAALLKLRLLRGRALLFVGSLPRAFRLKLFLEQFGIPACALNPQLPARSRCHVIAQFNRGLYDYIVATDEEGTAEPPRQGTARKGGSKKGVPKKGDSRKGQSPRCPQDPEFGVSRGIDFQNVAAVINFDVPMSVETYIHRVGRTARGDNPGTALTLALPQEMEALRRIEDALPGENGQSLLQPYEFKMEEIETLRYRCRDAMRSVTKQAVREARLRELRQELLNCEKLKVYFEDNPRDLQALRHDRPLHPANVQPHLGHVPEYLVPPSLRGIANLNPKKRKGPRGARQGGKKVSPSLTPTHEPGVCAFYGQCGRNPEVNVSLVSSSVPCLDNAPARVATAPLLSLLRSVCPELVQGDNDTRVCCSYSQLRALQLSVALSGAVLSRCPSCARNFANLHCQNICSPDQSLFTDVTRVTNSSLQPGKLAVLEYRVFYRRRYAEAAFTSCRDVQLPATGGLAIATMCGRYGAELCTAQRWLDFQGDKNNGLAPLQIQFLLLEDGDAGPGQGVTPLDAPVWGCDQAPAADQEPCSCQDCAQACPPVVPPSEGPPPFHIGQADGVLVICVLIFACLALTFLLALWCRRGAKEPGPRPRGRGCSQRAGDAWHGALERAFRRWGTAVASRPVPVLLLAVAVAGGLSAGLVTLRLTTDPVELWSAPESRARQEKEFHDRHFGPFLRTNQVIVTAPGRPGLTYDSVVLGTKNFSGVLSLDVLSALLELQDRLAATTAWAPGSGRNVSLQDVCYAPLNPSEPAVGDCAVSSVTQYFQNNRSHLELRAPQQNGQSSGTVDWHDHLIYCVNSPLSFKDITALEMSCMGEYGGPVFPYVALGGYRDSEYTEAEALIVTYSLNNFPGGDPRLEWALSWERRFLDVVRDFQRQHGHNLSVTFMAERSLEDEINRTSAEDIPVMATSYLMVFAYIALALGEYTAWRRVLVESKVTLALGGIAMVLGAVLASMGLLALLGLPSSLIILEVVPFLVLAVGADNIFIFVQELQQSQREPGETREQHVGRVLAQVAPSMLLCSLSESVCFLLGALSSMPAVRSFALTAALAIALDFLLQMSGFVALVALDSRRQEAGRFDLCCCWGSDKGAPAGEGLRLLRPLLERYYTPLLLHHIVRPIVVLLFLFLSCAGLFLLFQVSVGLDQELALPEDSYLLQYFSELNQYLAVGVPTYFVTTSGYNFSSTNGTNAICSSSGCDSDSLTQTIQLATRFPNVSYLAIPATSWVDDFLDWLNPMGRCCRIHQYGVNAGQFCPSTSNDPTCLLGQCLKQARRPTPAEFQRFLPWFLHDRPNLKCPKGGLGAYDTAVSMDENGTILASRFMAYQRPLRTSQEYTAALRAARALAERVTGTLRRVPGTDPSFHVFPYAATYVYYEQYLSVVYEGLVTLALCLVPTFAVSFLLLGMDGRSSLATLLTIAMVLLDTAGCMALWGIPYNAVALINLVAAVGISVEFVSHITCAFARSHQPTRVARAAEATVTMGSKVVAGVAMTNLPGVVVLAFAKARLIQIFFFRLNLIITLVGLAHGLVFLPVLLSYIGPRPRLPPGEDTPGDTQGTGLGVDNPYFKDTEKNTDKDKDKDKDKASRKG</sequence>
<reference evidence="27" key="1">
    <citation type="submission" date="2019-04" db="EMBL/GenBank/DDBJ databases">
        <title>Genome assembly of Zosterops borbonicus 15179.</title>
        <authorList>
            <person name="Leroy T."/>
            <person name="Anselmetti Y."/>
            <person name="Tilak M.-K."/>
            <person name="Nabholz B."/>
        </authorList>
    </citation>
    <scope>NUCLEOTIDE SEQUENCE</scope>
    <source>
        <strain evidence="27">HGM_15179</strain>
        <tissue evidence="27">Muscle</tissue>
    </source>
</reference>
<dbReference type="SUPFAM" id="SSF52540">
    <property type="entry name" value="P-loop containing nucleoside triphosphate hydrolases"/>
    <property type="match status" value="2"/>
</dbReference>
<dbReference type="InterPro" id="IPR014001">
    <property type="entry name" value="Helicase_ATP-bd"/>
</dbReference>
<keyword evidence="16" id="KW-1207">Sterol metabolism</keyword>
<proteinExistence type="inferred from homology"/>
<evidence type="ECO:0000256" key="15">
    <source>
        <dbReference type="ARBA" id="ARBA00023157"/>
    </source>
</evidence>
<dbReference type="InterPro" id="IPR027417">
    <property type="entry name" value="P-loop_NTPase"/>
</dbReference>
<evidence type="ECO:0000256" key="16">
    <source>
        <dbReference type="ARBA" id="ARBA00023166"/>
    </source>
</evidence>
<dbReference type="SUPFAM" id="SSF82866">
    <property type="entry name" value="Multidrug efflux transporter AcrB transmembrane domain"/>
    <property type="match status" value="2"/>
</dbReference>
<comment type="catalytic activity">
    <reaction evidence="19">
        <text>cholesterol(in) = cholesterol(out)</text>
        <dbReference type="Rhea" id="RHEA:39747"/>
        <dbReference type="ChEBI" id="CHEBI:16113"/>
    </reaction>
</comment>